<keyword evidence="2" id="KW-1185">Reference proteome</keyword>
<organism evidence="1 2">
    <name type="scientific">Strigomonas culicis</name>
    <dbReference type="NCBI Taxonomy" id="28005"/>
    <lineage>
        <taxon>Eukaryota</taxon>
        <taxon>Discoba</taxon>
        <taxon>Euglenozoa</taxon>
        <taxon>Kinetoplastea</taxon>
        <taxon>Metakinetoplastina</taxon>
        <taxon>Trypanosomatida</taxon>
        <taxon>Trypanosomatidae</taxon>
        <taxon>Strigomonadinae</taxon>
        <taxon>Strigomonas</taxon>
    </lineage>
</organism>
<proteinExistence type="predicted"/>
<dbReference type="InterPro" id="IPR036322">
    <property type="entry name" value="WD40_repeat_dom_sf"/>
</dbReference>
<dbReference type="Proteomes" id="UP000015354">
    <property type="component" value="Unassembled WGS sequence"/>
</dbReference>
<gene>
    <name evidence="1" type="ORF">STCU_03209</name>
</gene>
<sequence length="334" mass="36990">MNNSNSDSYVPILELDTSVIRQRFQNNNLSFGFSSAQFLGNSLNLLCAFSRQHKVEVFDLEMVDEASCAPVKSFDLSAAIKGDVLSTERPFATCVAAISETVGVAGLSNGLMATLDTRQRVPSLFKQNRRAPFILGENNLYRHDSVAITALSIYDEQCILTGSKNGTVCVWDRRNTRDYLSNSTMKSTIGSILPYVPPYRNGSPLFWVNDFSGELAAMCLGADALHRIASVQTGDGKRRASHQAIPTPKISILQPEGVLLMPHISTNSVYYYDVAAMHQSNVTDMEDEPESTVKLLHAHQFEDNEICAGFFNSTYRLLFLGDAHGKRAFHYLNL</sequence>
<accession>S9VXM8</accession>
<evidence type="ECO:0000313" key="2">
    <source>
        <dbReference type="Proteomes" id="UP000015354"/>
    </source>
</evidence>
<name>S9VXM8_9TRYP</name>
<reference evidence="1 2" key="1">
    <citation type="journal article" date="2013" name="PLoS ONE">
        <title>Predicting the Proteins of Angomonas deanei, Strigomonas culicis and Their Respective Endosymbionts Reveals New Aspects of the Trypanosomatidae Family.</title>
        <authorList>
            <person name="Motta M.C."/>
            <person name="Martins A.C."/>
            <person name="de Souza S.S."/>
            <person name="Catta-Preta C.M."/>
            <person name="Silva R."/>
            <person name="Klein C.C."/>
            <person name="de Almeida L.G."/>
            <person name="de Lima Cunha O."/>
            <person name="Ciapina L.P."/>
            <person name="Brocchi M."/>
            <person name="Colabardini A.C."/>
            <person name="de Araujo Lima B."/>
            <person name="Machado C.R."/>
            <person name="de Almeida Soares C.M."/>
            <person name="Probst C.M."/>
            <person name="de Menezes C.B."/>
            <person name="Thompson C.E."/>
            <person name="Bartholomeu D.C."/>
            <person name="Gradia D.F."/>
            <person name="Pavoni D.P."/>
            <person name="Grisard E.C."/>
            <person name="Fantinatti-Garboggini F."/>
            <person name="Marchini F.K."/>
            <person name="Rodrigues-Luiz G.F."/>
            <person name="Wagner G."/>
            <person name="Goldman G.H."/>
            <person name="Fietto J.L."/>
            <person name="Elias M.C."/>
            <person name="Goldman M.H."/>
            <person name="Sagot M.F."/>
            <person name="Pereira M."/>
            <person name="Stoco P.H."/>
            <person name="de Mendonca-Neto R.P."/>
            <person name="Teixeira S.M."/>
            <person name="Maciel T.E."/>
            <person name="de Oliveira Mendes T.A."/>
            <person name="Urmenyi T.P."/>
            <person name="de Souza W."/>
            <person name="Schenkman S."/>
            <person name="de Vasconcelos A.T."/>
        </authorList>
    </citation>
    <scope>NUCLEOTIDE SEQUENCE [LARGE SCALE GENOMIC DNA]</scope>
</reference>
<comment type="caution">
    <text evidence="1">The sequence shown here is derived from an EMBL/GenBank/DDBJ whole genome shotgun (WGS) entry which is preliminary data.</text>
</comment>
<dbReference type="InterPro" id="IPR015943">
    <property type="entry name" value="WD40/YVTN_repeat-like_dom_sf"/>
</dbReference>
<evidence type="ECO:0008006" key="3">
    <source>
        <dbReference type="Google" id="ProtNLM"/>
    </source>
</evidence>
<dbReference type="AlphaFoldDB" id="S9VXM8"/>
<dbReference type="EMBL" id="ATMH01003209">
    <property type="protein sequence ID" value="EPY31816.1"/>
    <property type="molecule type" value="Genomic_DNA"/>
</dbReference>
<dbReference type="Gene3D" id="2.130.10.10">
    <property type="entry name" value="YVTN repeat-like/Quinoprotein amine dehydrogenase"/>
    <property type="match status" value="1"/>
</dbReference>
<evidence type="ECO:0000313" key="1">
    <source>
        <dbReference type="EMBL" id="EPY31816.1"/>
    </source>
</evidence>
<protein>
    <recommendedName>
        <fullName evidence="3">Guanine nucleotide-binding protein subunit beta-like protein</fullName>
    </recommendedName>
</protein>
<dbReference type="OrthoDB" id="272640at2759"/>
<dbReference type="SUPFAM" id="SSF50978">
    <property type="entry name" value="WD40 repeat-like"/>
    <property type="match status" value="2"/>
</dbReference>